<keyword evidence="4 9" id="KW-0812">Transmembrane</keyword>
<name>A0ABM1DUV3_PRICU</name>
<proteinExistence type="inferred from homology"/>
<evidence type="ECO:0000313" key="11">
    <source>
        <dbReference type="Proteomes" id="UP000695022"/>
    </source>
</evidence>
<dbReference type="Pfam" id="PF01061">
    <property type="entry name" value="ABC2_membrane"/>
    <property type="match status" value="1"/>
</dbReference>
<dbReference type="PANTHER" id="PTHR48041">
    <property type="entry name" value="ABC TRANSPORTER G FAMILY MEMBER 28"/>
    <property type="match status" value="1"/>
</dbReference>
<feature type="transmembrane region" description="Helical" evidence="9">
    <location>
        <begin position="527"/>
        <end position="549"/>
    </location>
</feature>
<sequence>MQNGSMFEMGTVPRTMYSKLELENVRYQKTDVSWYDMVLCRRPMSRMVLKDVSLDVGSGEVMAVMGSAGSGKTFLLNAIAQRGAGFLSGLITMNGARITSKYFSDHGAYVAYDHKLMPLLTVQETLGYAADLTFGSKISSKKKRERVKWAMVELDLVHVENDLVRNLSESERRRVIIGLQLIKDPLILLVEEPMTGLDSFSANSIISLLSRFAKKYYRIVVFTAHRPRSDIFPLLDRVTYLCAGEVVFTGYTKNMLEYFHSIGHPCPEFENPLDYYLTLASLDRRTPARLIETTTKVEKLTEKFRQFGSLHQRYTGERNDEYRLDPSHSRTSMSAYGKPNPITNTITLTRRASWHLMRDWQHLSWRILHLPFFFLILFLFIWKLQNNQAGVQTRLGIIFYSMAGVSFLSCLTSAFHFGFHRNIYYQESKDNLYSGFVFILSQMLYNFIPNVITTFGGGAILYWPIRSLPDYILYPSFVTVYRYAGYVIADNEFRDLDVDCSGPSVCRYDSGRKVLTTLWGDTNSSNFHFGIMFLMYGILCVVTLFIYLLPLKKKVRP</sequence>
<evidence type="ECO:0000256" key="7">
    <source>
        <dbReference type="ARBA" id="ARBA00022989"/>
    </source>
</evidence>
<dbReference type="Proteomes" id="UP000695022">
    <property type="component" value="Unplaced"/>
</dbReference>
<keyword evidence="3" id="KW-0813">Transport</keyword>
<dbReference type="InterPro" id="IPR003593">
    <property type="entry name" value="AAA+_ATPase"/>
</dbReference>
<dbReference type="PANTHER" id="PTHR48041:SF113">
    <property type="entry name" value="ATP-BINDING CASSETTE SUB-FAMILY G MEMBER 5"/>
    <property type="match status" value="1"/>
</dbReference>
<gene>
    <name evidence="12" type="primary">LOC106806331</name>
</gene>
<dbReference type="RefSeq" id="XP_014663724.1">
    <property type="nucleotide sequence ID" value="XM_014808238.1"/>
</dbReference>
<evidence type="ECO:0000256" key="3">
    <source>
        <dbReference type="ARBA" id="ARBA00022448"/>
    </source>
</evidence>
<evidence type="ECO:0000256" key="6">
    <source>
        <dbReference type="ARBA" id="ARBA00022840"/>
    </source>
</evidence>
<dbReference type="SUPFAM" id="SSF52540">
    <property type="entry name" value="P-loop containing nucleoside triphosphate hydrolases"/>
    <property type="match status" value="1"/>
</dbReference>
<evidence type="ECO:0000256" key="4">
    <source>
        <dbReference type="ARBA" id="ARBA00022692"/>
    </source>
</evidence>
<evidence type="ECO:0000313" key="12">
    <source>
        <dbReference type="RefSeq" id="XP_014663724.1"/>
    </source>
</evidence>
<keyword evidence="5" id="KW-0547">Nucleotide-binding</keyword>
<comment type="subcellular location">
    <subcellularLocation>
        <location evidence="1">Membrane</location>
        <topology evidence="1">Multi-pass membrane protein</topology>
    </subcellularLocation>
</comment>
<protein>
    <submittedName>
        <fullName evidence="12">ATP-binding cassette sub-family G member 5-like</fullName>
    </submittedName>
</protein>
<evidence type="ECO:0000256" key="5">
    <source>
        <dbReference type="ARBA" id="ARBA00022741"/>
    </source>
</evidence>
<keyword evidence="11" id="KW-1185">Reference proteome</keyword>
<dbReference type="Gene3D" id="3.40.50.300">
    <property type="entry name" value="P-loop containing nucleotide triphosphate hydrolases"/>
    <property type="match status" value="1"/>
</dbReference>
<dbReference type="InterPro" id="IPR013525">
    <property type="entry name" value="ABC2_TM"/>
</dbReference>
<feature type="transmembrane region" description="Helical" evidence="9">
    <location>
        <begin position="397"/>
        <end position="419"/>
    </location>
</feature>
<keyword evidence="8 9" id="KW-0472">Membrane</keyword>
<comment type="similarity">
    <text evidence="2">Belongs to the ABC transporter superfamily. ABCG family. Eye pigment precursor importer (TC 3.A.1.204) subfamily.</text>
</comment>
<dbReference type="GeneID" id="106806331"/>
<evidence type="ECO:0000256" key="1">
    <source>
        <dbReference type="ARBA" id="ARBA00004141"/>
    </source>
</evidence>
<dbReference type="InterPro" id="IPR027417">
    <property type="entry name" value="P-loop_NTPase"/>
</dbReference>
<accession>A0ABM1DUV3</accession>
<feature type="domain" description="ABC transporter" evidence="10">
    <location>
        <begin position="20"/>
        <end position="268"/>
    </location>
</feature>
<dbReference type="Pfam" id="PF00005">
    <property type="entry name" value="ABC_tran"/>
    <property type="match status" value="1"/>
</dbReference>
<evidence type="ECO:0000259" key="10">
    <source>
        <dbReference type="PROSITE" id="PS50893"/>
    </source>
</evidence>
<feature type="transmembrane region" description="Helical" evidence="9">
    <location>
        <begin position="367"/>
        <end position="385"/>
    </location>
</feature>
<evidence type="ECO:0000256" key="9">
    <source>
        <dbReference type="SAM" id="Phobius"/>
    </source>
</evidence>
<evidence type="ECO:0000256" key="2">
    <source>
        <dbReference type="ARBA" id="ARBA00005814"/>
    </source>
</evidence>
<organism evidence="11 12">
    <name type="scientific">Priapulus caudatus</name>
    <name type="common">Priapulid worm</name>
    <dbReference type="NCBI Taxonomy" id="37621"/>
    <lineage>
        <taxon>Eukaryota</taxon>
        <taxon>Metazoa</taxon>
        <taxon>Ecdysozoa</taxon>
        <taxon>Scalidophora</taxon>
        <taxon>Priapulida</taxon>
        <taxon>Priapulimorpha</taxon>
        <taxon>Priapulimorphida</taxon>
        <taxon>Priapulidae</taxon>
        <taxon>Priapulus</taxon>
    </lineage>
</organism>
<evidence type="ECO:0000256" key="8">
    <source>
        <dbReference type="ARBA" id="ARBA00023136"/>
    </source>
</evidence>
<keyword evidence="6" id="KW-0067">ATP-binding</keyword>
<dbReference type="InterPro" id="IPR050352">
    <property type="entry name" value="ABCG_transporters"/>
</dbReference>
<dbReference type="SMART" id="SM00382">
    <property type="entry name" value="AAA"/>
    <property type="match status" value="1"/>
</dbReference>
<reference evidence="12" key="1">
    <citation type="submission" date="2025-08" db="UniProtKB">
        <authorList>
            <consortium name="RefSeq"/>
        </authorList>
    </citation>
    <scope>IDENTIFICATION</scope>
</reference>
<dbReference type="PROSITE" id="PS50893">
    <property type="entry name" value="ABC_TRANSPORTER_2"/>
    <property type="match status" value="1"/>
</dbReference>
<keyword evidence="7 9" id="KW-1133">Transmembrane helix</keyword>
<dbReference type="InterPro" id="IPR003439">
    <property type="entry name" value="ABC_transporter-like_ATP-bd"/>
</dbReference>